<evidence type="ECO:0000256" key="4">
    <source>
        <dbReference type="ARBA" id="ARBA00022989"/>
    </source>
</evidence>
<dbReference type="InterPro" id="IPR001757">
    <property type="entry name" value="P_typ_ATPase"/>
</dbReference>
<evidence type="ECO:0000256" key="2">
    <source>
        <dbReference type="ARBA" id="ARBA00006024"/>
    </source>
</evidence>
<protein>
    <submittedName>
        <fullName evidence="7">Putative cadmium-transporting ATPase</fullName>
        <ecNumber evidence="7">3.6.3.3</ecNumber>
    </submittedName>
</protein>
<dbReference type="NCBIfam" id="TIGR01494">
    <property type="entry name" value="ATPase_P-type"/>
    <property type="match status" value="1"/>
</dbReference>
<proteinExistence type="inferred from homology"/>
<keyword evidence="5 6" id="KW-0472">Membrane</keyword>
<dbReference type="Gene3D" id="3.40.50.1000">
    <property type="entry name" value="HAD superfamily/HAD-like"/>
    <property type="match status" value="1"/>
</dbReference>
<keyword evidence="7" id="KW-0378">Hydrolase</keyword>
<dbReference type="AlphaFoldDB" id="A0A485M006"/>
<dbReference type="GO" id="GO:0005524">
    <property type="term" value="F:ATP binding"/>
    <property type="evidence" value="ECO:0007669"/>
    <property type="project" value="InterPro"/>
</dbReference>
<dbReference type="InterPro" id="IPR051014">
    <property type="entry name" value="Cation_Transport_ATPase_IB"/>
</dbReference>
<dbReference type="GO" id="GO:0016887">
    <property type="term" value="F:ATP hydrolysis activity"/>
    <property type="evidence" value="ECO:0007669"/>
    <property type="project" value="InterPro"/>
</dbReference>
<feature type="transmembrane region" description="Helical" evidence="6">
    <location>
        <begin position="221"/>
        <end position="239"/>
    </location>
</feature>
<evidence type="ECO:0000313" key="7">
    <source>
        <dbReference type="EMBL" id="VFU14924.1"/>
    </source>
</evidence>
<name>A0A485M006_9ZZZZ</name>
<evidence type="ECO:0000256" key="1">
    <source>
        <dbReference type="ARBA" id="ARBA00004370"/>
    </source>
</evidence>
<evidence type="ECO:0000256" key="6">
    <source>
        <dbReference type="SAM" id="Phobius"/>
    </source>
</evidence>
<dbReference type="GO" id="GO:0016020">
    <property type="term" value="C:membrane"/>
    <property type="evidence" value="ECO:0007669"/>
    <property type="project" value="UniProtKB-SubCell"/>
</dbReference>
<dbReference type="Pfam" id="PF00702">
    <property type="entry name" value="Hydrolase"/>
    <property type="match status" value="1"/>
</dbReference>
<accession>A0A485M006</accession>
<comment type="subcellular location">
    <subcellularLocation>
        <location evidence="1">Membrane</location>
    </subcellularLocation>
</comment>
<dbReference type="PRINTS" id="PR00119">
    <property type="entry name" value="CATATPASE"/>
</dbReference>
<dbReference type="InterPro" id="IPR036412">
    <property type="entry name" value="HAD-like_sf"/>
</dbReference>
<dbReference type="EMBL" id="CAADRN010000197">
    <property type="protein sequence ID" value="VFU14924.1"/>
    <property type="molecule type" value="Genomic_DNA"/>
</dbReference>
<dbReference type="PANTHER" id="PTHR48085:SF5">
    <property type="entry name" value="CADMIUM_ZINC-TRANSPORTING ATPASE HMA4-RELATED"/>
    <property type="match status" value="1"/>
</dbReference>
<dbReference type="PRINTS" id="PR00120">
    <property type="entry name" value="HATPASE"/>
</dbReference>
<evidence type="ECO:0000256" key="5">
    <source>
        <dbReference type="ARBA" id="ARBA00023136"/>
    </source>
</evidence>
<dbReference type="InterPro" id="IPR023214">
    <property type="entry name" value="HAD_sf"/>
</dbReference>
<sequence length="287" mass="30248">MHPLAGAILRAAEERGLKPGKCSGFKSFSGRGVSGEFEGTTYYAGNKKLFEGNRIPPESAAFLEDLKEKEGIPVLVGSRQKIIGALMVAEKTRCNAVEAVEGLRRTGIDRIVILTGDSPGAAAKVAGRLGVDEVYSGLLPEDKLRIVRLIMKKYGKLAMVGDGINDTPALAAATLGIAMGAAGTDTALETADIALMGDDLANLPYIIRLGRSTLQIIKQNIAFSLLVKGVFIALTFAGLTSLWMAVFADTGASLLVVLNGMRLFKAGSYSVKKNQPVCSPELSCSKA</sequence>
<dbReference type="SUPFAM" id="SSF56784">
    <property type="entry name" value="HAD-like"/>
    <property type="match status" value="1"/>
</dbReference>
<dbReference type="InterPro" id="IPR023299">
    <property type="entry name" value="ATPase_P-typ_cyto_dom_N"/>
</dbReference>
<gene>
    <name evidence="7" type="ORF">SCFA_2760001</name>
</gene>
<dbReference type="EC" id="3.6.3.3" evidence="7"/>
<comment type="similarity">
    <text evidence="2">Belongs to the cation transport ATPase (P-type) (TC 3.A.3) family. Type IB subfamily.</text>
</comment>
<keyword evidence="3 6" id="KW-0812">Transmembrane</keyword>
<keyword evidence="4 6" id="KW-1133">Transmembrane helix</keyword>
<dbReference type="PANTHER" id="PTHR48085">
    <property type="entry name" value="CADMIUM/ZINC-TRANSPORTING ATPASE HMA2-RELATED"/>
    <property type="match status" value="1"/>
</dbReference>
<evidence type="ECO:0000256" key="3">
    <source>
        <dbReference type="ARBA" id="ARBA00022692"/>
    </source>
</evidence>
<dbReference type="Gene3D" id="3.40.1110.10">
    <property type="entry name" value="Calcium-transporting ATPase, cytoplasmic domain N"/>
    <property type="match status" value="1"/>
</dbReference>
<reference evidence="7" key="1">
    <citation type="submission" date="2019-03" db="EMBL/GenBank/DDBJ databases">
        <authorList>
            <person name="Hao L."/>
        </authorList>
    </citation>
    <scope>NUCLEOTIDE SEQUENCE</scope>
</reference>
<organism evidence="7">
    <name type="scientific">anaerobic digester metagenome</name>
    <dbReference type="NCBI Taxonomy" id="1263854"/>
    <lineage>
        <taxon>unclassified sequences</taxon>
        <taxon>metagenomes</taxon>
        <taxon>ecological metagenomes</taxon>
    </lineage>
</organism>
<dbReference type="GO" id="GO:0022857">
    <property type="term" value="F:transmembrane transporter activity"/>
    <property type="evidence" value="ECO:0007669"/>
    <property type="project" value="TreeGrafter"/>
</dbReference>